<dbReference type="AlphaFoldDB" id="A0A1J7I4A9"/>
<evidence type="ECO:0000313" key="3">
    <source>
        <dbReference type="Proteomes" id="UP000182658"/>
    </source>
</evidence>
<dbReference type="EMBL" id="KV875122">
    <property type="protein sequence ID" value="OIW22317.1"/>
    <property type="molecule type" value="Genomic_DNA"/>
</dbReference>
<sequence>MQTRVICTLWMVPLARSRLAMLARPAKALAPGQTAPRLQATGICARKLSEMGIASWISHKVDPRVKRELGQDRRAMPLL</sequence>
<proteinExistence type="predicted"/>
<feature type="signal peptide" evidence="1">
    <location>
        <begin position="1"/>
        <end position="17"/>
    </location>
</feature>
<gene>
    <name evidence="2" type="ORF">CONLIGDRAFT_278366</name>
</gene>
<evidence type="ECO:0000256" key="1">
    <source>
        <dbReference type="SAM" id="SignalP"/>
    </source>
</evidence>
<organism evidence="2 3">
    <name type="scientific">Coniochaeta ligniaria NRRL 30616</name>
    <dbReference type="NCBI Taxonomy" id="1408157"/>
    <lineage>
        <taxon>Eukaryota</taxon>
        <taxon>Fungi</taxon>
        <taxon>Dikarya</taxon>
        <taxon>Ascomycota</taxon>
        <taxon>Pezizomycotina</taxon>
        <taxon>Sordariomycetes</taxon>
        <taxon>Sordariomycetidae</taxon>
        <taxon>Coniochaetales</taxon>
        <taxon>Coniochaetaceae</taxon>
        <taxon>Coniochaeta</taxon>
    </lineage>
</organism>
<dbReference type="Proteomes" id="UP000182658">
    <property type="component" value="Unassembled WGS sequence"/>
</dbReference>
<feature type="chain" id="PRO_5013357896" evidence="1">
    <location>
        <begin position="18"/>
        <end position="79"/>
    </location>
</feature>
<accession>A0A1J7I4A9</accession>
<reference evidence="2 3" key="1">
    <citation type="submission" date="2016-10" db="EMBL/GenBank/DDBJ databases">
        <title>Draft genome sequence of Coniochaeta ligniaria NRRL30616, a lignocellulolytic fungus for bioabatement of inhibitors in plant biomass hydrolysates.</title>
        <authorList>
            <consortium name="DOE Joint Genome Institute"/>
            <person name="Jimenez D.J."/>
            <person name="Hector R.E."/>
            <person name="Riley R."/>
            <person name="Sun H."/>
            <person name="Grigoriev I.V."/>
            <person name="Van Elsas J.D."/>
            <person name="Nichols N.N."/>
        </authorList>
    </citation>
    <scope>NUCLEOTIDE SEQUENCE [LARGE SCALE GENOMIC DNA]</scope>
    <source>
        <strain evidence="2 3">NRRL 30616</strain>
    </source>
</reference>
<protein>
    <submittedName>
        <fullName evidence="2">Uncharacterized protein</fullName>
    </submittedName>
</protein>
<name>A0A1J7I4A9_9PEZI</name>
<dbReference type="InParanoid" id="A0A1J7I4A9"/>
<evidence type="ECO:0000313" key="2">
    <source>
        <dbReference type="EMBL" id="OIW22317.1"/>
    </source>
</evidence>
<keyword evidence="3" id="KW-1185">Reference proteome</keyword>
<keyword evidence="1" id="KW-0732">Signal</keyword>